<accession>A0A328AW10</accession>
<keyword evidence="4" id="KW-1185">Reference proteome</keyword>
<keyword evidence="2" id="KW-0812">Transmembrane</keyword>
<keyword evidence="2" id="KW-1133">Transmembrane helix</keyword>
<dbReference type="AlphaFoldDB" id="A0A328AW10"/>
<feature type="compositionally biased region" description="Low complexity" evidence="1">
    <location>
        <begin position="1"/>
        <end position="22"/>
    </location>
</feature>
<evidence type="ECO:0000313" key="3">
    <source>
        <dbReference type="EMBL" id="RAK59173.1"/>
    </source>
</evidence>
<sequence>MACRSTASGSSSGARPAPSSATRMRVSPPPSAWISTRVAPASSAFSTSSLTALAGRSTTSPAAMRLTVSGGRRRIGMAELSRTAQYRTIPERRMRVRNRLGVLAVAMAVAIPALAQVPITPARPDPNDPDAVLVEELVVTARDRGPAWWTVSDADTTVYVLGAPSLAPKHMEWDRSVFERRLQGARVVILPFQDLHVRVTGALGAAFNMLRLRSGTPFEETLDDATRARFVAARTRLGQPAKRYATKNPLAAGLLLATDYRDRSKLTNSDPTKLIKILAQQAHVPIAQKTYDLGPLMGAVIRTPAGAGRACFDEVLQQVEAGPGVTLSAAKAWAQGEVRGALDNERTYERCIAMVPGAAAFDARTKADQAAAIAKALQTPGHAIAVVPLRPLLAQGGVLDRLRAQGYVVKTPGED</sequence>
<dbReference type="InterPro" id="IPR002816">
    <property type="entry name" value="TraB/PrgY/GumN_fam"/>
</dbReference>
<protein>
    <submittedName>
        <fullName evidence="3">TraB/GumN family protein</fullName>
    </submittedName>
</protein>
<keyword evidence="2" id="KW-0472">Membrane</keyword>
<reference evidence="4" key="1">
    <citation type="submission" date="2018-05" db="EMBL/GenBank/DDBJ databases">
        <authorList>
            <person name="Li X."/>
        </authorList>
    </citation>
    <scope>NUCLEOTIDE SEQUENCE [LARGE SCALE GENOMIC DNA]</scope>
    <source>
        <strain evidence="4">HKS-05</strain>
    </source>
</reference>
<dbReference type="CDD" id="cd14788">
    <property type="entry name" value="GumN"/>
    <property type="match status" value="1"/>
</dbReference>
<proteinExistence type="predicted"/>
<evidence type="ECO:0000256" key="1">
    <source>
        <dbReference type="SAM" id="MobiDB-lite"/>
    </source>
</evidence>
<feature type="region of interest" description="Disordered" evidence="1">
    <location>
        <begin position="1"/>
        <end position="31"/>
    </location>
</feature>
<dbReference type="Pfam" id="PF01963">
    <property type="entry name" value="TraB_PrgY_gumN"/>
    <property type="match status" value="1"/>
</dbReference>
<gene>
    <name evidence="3" type="ORF">DJ021_04835</name>
</gene>
<name>A0A328AW10_9CAUL</name>
<comment type="caution">
    <text evidence="3">The sequence shown here is derived from an EMBL/GenBank/DDBJ whole genome shotgun (WGS) entry which is preliminary data.</text>
</comment>
<evidence type="ECO:0000313" key="4">
    <source>
        <dbReference type="Proteomes" id="UP000249842"/>
    </source>
</evidence>
<dbReference type="EMBL" id="QFYP01000001">
    <property type="protein sequence ID" value="RAK59173.1"/>
    <property type="molecule type" value="Genomic_DNA"/>
</dbReference>
<dbReference type="Proteomes" id="UP000249842">
    <property type="component" value="Unassembled WGS sequence"/>
</dbReference>
<feature type="transmembrane region" description="Helical" evidence="2">
    <location>
        <begin position="100"/>
        <end position="119"/>
    </location>
</feature>
<evidence type="ECO:0000256" key="2">
    <source>
        <dbReference type="SAM" id="Phobius"/>
    </source>
</evidence>
<organism evidence="3 4">
    <name type="scientific">Phenylobacterium hankyongense</name>
    <dbReference type="NCBI Taxonomy" id="1813876"/>
    <lineage>
        <taxon>Bacteria</taxon>
        <taxon>Pseudomonadati</taxon>
        <taxon>Pseudomonadota</taxon>
        <taxon>Alphaproteobacteria</taxon>
        <taxon>Caulobacterales</taxon>
        <taxon>Caulobacteraceae</taxon>
        <taxon>Phenylobacterium</taxon>
    </lineage>
</organism>